<feature type="transmembrane region" description="Helical" evidence="10">
    <location>
        <begin position="12"/>
        <end position="30"/>
    </location>
</feature>
<dbReference type="PANTHER" id="PTHR44757">
    <property type="entry name" value="DIGUANYLATE CYCLASE DGCP"/>
    <property type="match status" value="1"/>
</dbReference>
<dbReference type="FunFam" id="3.30.70.270:FF:000001">
    <property type="entry name" value="Diguanylate cyclase domain protein"/>
    <property type="match status" value="1"/>
</dbReference>
<evidence type="ECO:0000313" key="16">
    <source>
        <dbReference type="Proteomes" id="UP000000547"/>
    </source>
</evidence>
<feature type="domain" description="PAC" evidence="12">
    <location>
        <begin position="286"/>
        <end position="338"/>
    </location>
</feature>
<comment type="subcellular location">
    <subcellularLocation>
        <location evidence="2">Cell membrane</location>
        <topology evidence="2">Multi-pass membrane protein</topology>
    </subcellularLocation>
</comment>
<dbReference type="Pfam" id="PF08448">
    <property type="entry name" value="PAS_4"/>
    <property type="match status" value="1"/>
</dbReference>
<dbReference type="InterPro" id="IPR035919">
    <property type="entry name" value="EAL_sf"/>
</dbReference>
<accession>Q488U0</accession>
<dbReference type="GO" id="GO:0000155">
    <property type="term" value="F:phosphorelay sensor kinase activity"/>
    <property type="evidence" value="ECO:0007669"/>
    <property type="project" value="InterPro"/>
</dbReference>
<dbReference type="AlphaFoldDB" id="Q488U0"/>
<dbReference type="KEGG" id="cps:CPS_0674"/>
<dbReference type="PROSITE" id="PS50113">
    <property type="entry name" value="PAC"/>
    <property type="match status" value="1"/>
</dbReference>
<evidence type="ECO:0000259" key="11">
    <source>
        <dbReference type="PROSITE" id="PS50112"/>
    </source>
</evidence>
<organism evidence="15 16">
    <name type="scientific">Colwellia psychrerythraea (strain 34H / ATCC BAA-681)</name>
    <name type="common">Vibrio psychroerythus</name>
    <dbReference type="NCBI Taxonomy" id="167879"/>
    <lineage>
        <taxon>Bacteria</taxon>
        <taxon>Pseudomonadati</taxon>
        <taxon>Pseudomonadota</taxon>
        <taxon>Gammaproteobacteria</taxon>
        <taxon>Alteromonadales</taxon>
        <taxon>Colwelliaceae</taxon>
        <taxon>Colwellia</taxon>
    </lineage>
</organism>
<dbReference type="EC" id="3.1.4.52" evidence="3"/>
<evidence type="ECO:0000256" key="9">
    <source>
        <dbReference type="ARBA" id="ARBA00051114"/>
    </source>
</evidence>
<dbReference type="Pfam" id="PF07694">
    <property type="entry name" value="5TM-5TMR_LYT"/>
    <property type="match status" value="1"/>
</dbReference>
<dbReference type="GO" id="GO:0005886">
    <property type="term" value="C:plasma membrane"/>
    <property type="evidence" value="ECO:0007669"/>
    <property type="project" value="UniProtKB-SubCell"/>
</dbReference>
<keyword evidence="6 10" id="KW-0812">Transmembrane</keyword>
<evidence type="ECO:0000256" key="7">
    <source>
        <dbReference type="ARBA" id="ARBA00022989"/>
    </source>
</evidence>
<dbReference type="GO" id="GO:0071555">
    <property type="term" value="P:cell wall organization"/>
    <property type="evidence" value="ECO:0007669"/>
    <property type="project" value="InterPro"/>
</dbReference>
<dbReference type="Gene3D" id="3.30.70.270">
    <property type="match status" value="1"/>
</dbReference>
<keyword evidence="5" id="KW-0973">c-di-GMP</keyword>
<dbReference type="InterPro" id="IPR013656">
    <property type="entry name" value="PAS_4"/>
</dbReference>
<feature type="domain" description="EAL" evidence="13">
    <location>
        <begin position="526"/>
        <end position="780"/>
    </location>
</feature>
<dbReference type="SUPFAM" id="SSF55785">
    <property type="entry name" value="PYP-like sensor domain (PAS domain)"/>
    <property type="match status" value="1"/>
</dbReference>
<dbReference type="PANTHER" id="PTHR44757:SF2">
    <property type="entry name" value="BIOFILM ARCHITECTURE MAINTENANCE PROTEIN MBAA"/>
    <property type="match status" value="1"/>
</dbReference>
<gene>
    <name evidence="15" type="ordered locus">CPS_0674</name>
</gene>
<keyword evidence="4" id="KW-1003">Cell membrane</keyword>
<dbReference type="PROSITE" id="PS50112">
    <property type="entry name" value="PAS"/>
    <property type="match status" value="1"/>
</dbReference>
<protein>
    <recommendedName>
        <fullName evidence="3">cyclic-guanylate-specific phosphodiesterase</fullName>
        <ecNumber evidence="3">3.1.4.52</ecNumber>
    </recommendedName>
</protein>
<dbReference type="EMBL" id="CP000083">
    <property type="protein sequence ID" value="AAZ24656.1"/>
    <property type="molecule type" value="Genomic_DNA"/>
</dbReference>
<dbReference type="InterPro" id="IPR035965">
    <property type="entry name" value="PAS-like_dom_sf"/>
</dbReference>
<evidence type="ECO:0000256" key="4">
    <source>
        <dbReference type="ARBA" id="ARBA00022475"/>
    </source>
</evidence>
<dbReference type="InterPro" id="IPR000700">
    <property type="entry name" value="PAS-assoc_C"/>
</dbReference>
<dbReference type="FunFam" id="3.20.20.450:FF:000001">
    <property type="entry name" value="Cyclic di-GMP phosphodiesterase yahA"/>
    <property type="match status" value="1"/>
</dbReference>
<feature type="transmembrane region" description="Helical" evidence="10">
    <location>
        <begin position="73"/>
        <end position="96"/>
    </location>
</feature>
<dbReference type="Pfam" id="PF00563">
    <property type="entry name" value="EAL"/>
    <property type="match status" value="1"/>
</dbReference>
<dbReference type="GO" id="GO:0071732">
    <property type="term" value="P:cellular response to nitric oxide"/>
    <property type="evidence" value="ECO:0007669"/>
    <property type="project" value="UniProtKB-ARBA"/>
</dbReference>
<name>Q488U0_COLP3</name>
<dbReference type="InterPro" id="IPR001633">
    <property type="entry name" value="EAL_dom"/>
</dbReference>
<feature type="transmembrane region" description="Helical" evidence="10">
    <location>
        <begin position="42"/>
        <end position="61"/>
    </location>
</feature>
<feature type="transmembrane region" description="Helical" evidence="10">
    <location>
        <begin position="102"/>
        <end position="128"/>
    </location>
</feature>
<evidence type="ECO:0000256" key="5">
    <source>
        <dbReference type="ARBA" id="ARBA00022636"/>
    </source>
</evidence>
<comment type="catalytic activity">
    <reaction evidence="9">
        <text>3',3'-c-di-GMP + H2O = 5'-phosphoguanylyl(3'-&gt;5')guanosine + H(+)</text>
        <dbReference type="Rhea" id="RHEA:24902"/>
        <dbReference type="ChEBI" id="CHEBI:15377"/>
        <dbReference type="ChEBI" id="CHEBI:15378"/>
        <dbReference type="ChEBI" id="CHEBI:58754"/>
        <dbReference type="ChEBI" id="CHEBI:58805"/>
        <dbReference type="EC" id="3.1.4.52"/>
    </reaction>
    <physiologicalReaction direction="left-to-right" evidence="9">
        <dbReference type="Rhea" id="RHEA:24903"/>
    </physiologicalReaction>
</comment>
<dbReference type="CDD" id="cd01948">
    <property type="entry name" value="EAL"/>
    <property type="match status" value="1"/>
</dbReference>
<proteinExistence type="predicted"/>
<evidence type="ECO:0000256" key="6">
    <source>
        <dbReference type="ARBA" id="ARBA00022692"/>
    </source>
</evidence>
<evidence type="ECO:0000259" key="14">
    <source>
        <dbReference type="PROSITE" id="PS50887"/>
    </source>
</evidence>
<dbReference type="InterPro" id="IPR052155">
    <property type="entry name" value="Biofilm_reg_signaling"/>
</dbReference>
<evidence type="ECO:0000259" key="12">
    <source>
        <dbReference type="PROSITE" id="PS50113"/>
    </source>
</evidence>
<dbReference type="InterPro" id="IPR000014">
    <property type="entry name" value="PAS"/>
</dbReference>
<dbReference type="Gene3D" id="3.30.450.20">
    <property type="entry name" value="PAS domain"/>
    <property type="match status" value="1"/>
</dbReference>
<evidence type="ECO:0000256" key="10">
    <source>
        <dbReference type="SAM" id="Phobius"/>
    </source>
</evidence>
<dbReference type="HOGENOM" id="CLU_000445_70_49_6"/>
<dbReference type="SMART" id="SM00091">
    <property type="entry name" value="PAS"/>
    <property type="match status" value="1"/>
</dbReference>
<dbReference type="InterPro" id="IPR043128">
    <property type="entry name" value="Rev_trsase/Diguanyl_cyclase"/>
</dbReference>
<comment type="cofactor">
    <cofactor evidence="1">
        <name>Mg(2+)</name>
        <dbReference type="ChEBI" id="CHEBI:18420"/>
    </cofactor>
</comment>
<dbReference type="InterPro" id="IPR000160">
    <property type="entry name" value="GGDEF_dom"/>
</dbReference>
<dbReference type="SMART" id="SM00267">
    <property type="entry name" value="GGDEF"/>
    <property type="match status" value="1"/>
</dbReference>
<dbReference type="NCBIfam" id="TIGR00229">
    <property type="entry name" value="sensory_box"/>
    <property type="match status" value="1"/>
</dbReference>
<feature type="domain" description="PAS" evidence="11">
    <location>
        <begin position="212"/>
        <end position="270"/>
    </location>
</feature>
<evidence type="ECO:0000256" key="3">
    <source>
        <dbReference type="ARBA" id="ARBA00012282"/>
    </source>
</evidence>
<feature type="domain" description="GGDEF" evidence="14">
    <location>
        <begin position="370"/>
        <end position="517"/>
    </location>
</feature>
<evidence type="ECO:0000313" key="15">
    <source>
        <dbReference type="EMBL" id="AAZ24656.1"/>
    </source>
</evidence>
<dbReference type="Pfam" id="PF00990">
    <property type="entry name" value="GGDEF"/>
    <property type="match status" value="1"/>
</dbReference>
<keyword evidence="7 10" id="KW-1133">Transmembrane helix</keyword>
<dbReference type="InterPro" id="IPR011620">
    <property type="entry name" value="Sig_transdc_His_kinase_LytS_TM"/>
</dbReference>
<keyword evidence="8 10" id="KW-0472">Membrane</keyword>
<dbReference type="Proteomes" id="UP000000547">
    <property type="component" value="Chromosome"/>
</dbReference>
<feature type="transmembrane region" description="Helical" evidence="10">
    <location>
        <begin position="140"/>
        <end position="158"/>
    </location>
</feature>
<dbReference type="SUPFAM" id="SSF141868">
    <property type="entry name" value="EAL domain-like"/>
    <property type="match status" value="1"/>
</dbReference>
<dbReference type="NCBIfam" id="TIGR00254">
    <property type="entry name" value="GGDEF"/>
    <property type="match status" value="1"/>
</dbReference>
<dbReference type="GO" id="GO:0071111">
    <property type="term" value="F:cyclic-guanylate-specific phosphodiesterase activity"/>
    <property type="evidence" value="ECO:0007669"/>
    <property type="project" value="UniProtKB-EC"/>
</dbReference>
<feature type="transmembrane region" description="Helical" evidence="10">
    <location>
        <begin position="170"/>
        <end position="189"/>
    </location>
</feature>
<evidence type="ECO:0000256" key="1">
    <source>
        <dbReference type="ARBA" id="ARBA00001946"/>
    </source>
</evidence>
<dbReference type="InterPro" id="IPR029787">
    <property type="entry name" value="Nucleotide_cyclase"/>
</dbReference>
<dbReference type="PROSITE" id="PS50883">
    <property type="entry name" value="EAL"/>
    <property type="match status" value="1"/>
</dbReference>
<dbReference type="SUPFAM" id="SSF55073">
    <property type="entry name" value="Nucleotide cyclase"/>
    <property type="match status" value="1"/>
</dbReference>
<evidence type="ECO:0000256" key="8">
    <source>
        <dbReference type="ARBA" id="ARBA00023136"/>
    </source>
</evidence>
<reference evidence="15" key="1">
    <citation type="journal article" date="2005" name="Proc. Natl. Acad. Sci. U.S.A.">
        <title>The psychrophilic lifestyle as revealed by the genome sequence of Colwellia psychrerythraea 34H through genomic and proteomic analyses.</title>
        <authorList>
            <person name="Methe B.A."/>
            <person name="Nelson K.E."/>
            <person name="Deming J.W."/>
            <person name="Momen B."/>
            <person name="Melamud E."/>
            <person name="Zhang X."/>
            <person name="Moult J."/>
            <person name="Madupu R."/>
            <person name="Nelson W.C."/>
            <person name="Dodson R.J."/>
            <person name="Brinkac L.M."/>
            <person name="Daugherty S.C."/>
            <person name="Durkin A.S."/>
            <person name="DeBoy R.T."/>
            <person name="Kolonay J.F."/>
            <person name="Sullivan S.A."/>
            <person name="Zhou L."/>
            <person name="Davidsen T.M."/>
            <person name="Wu M."/>
            <person name="Huston A.L."/>
            <person name="Lewis M."/>
            <person name="Weaver B."/>
            <person name="Weidman J.F."/>
            <person name="Khouri H."/>
            <person name="Utterback T.R."/>
            <person name="Feldblyum T.V."/>
            <person name="Fraser C.M."/>
        </authorList>
    </citation>
    <scope>NUCLEOTIDE SEQUENCE [LARGE SCALE GENOMIC DNA]</scope>
    <source>
        <strain evidence="15">34H</strain>
    </source>
</reference>
<evidence type="ECO:0000259" key="13">
    <source>
        <dbReference type="PROSITE" id="PS50883"/>
    </source>
</evidence>
<dbReference type="SMART" id="SM00052">
    <property type="entry name" value="EAL"/>
    <property type="match status" value="1"/>
</dbReference>
<sequence length="788" mass="88610">MFSYMDTSSFIALLYNAALLISLGVIYDALKLESIKNKKLRDLISGLLVGMLGLAVMNTSWEMAPGMFFDTRWVLISLCGLFFGLVPTLIAGAMMVSLRLHIGGAGILVGSLCVIIPGSIGCLFAIILKRKNLKLDWFKLYSFGMLIQITVLGCMLLMPEHLRYKVIGAVIQPVIVVFPVCTMLVGLILRRQRDRRKSEYDLTESQKLLNREQSLMRGLIGSLPDLISFKDVQGRYLGCNHAFEQFVGLTEQELKGKMDQELKGNFKPSDIAGLDEQEIIASGKVYSQDEWVVYPDGSKVLHETIKKTFDGFDGTRYGLMSVSRDITERKNHEDQIQRLAFYDSLTQLPNRRMLQDRLQLLVTTSARDERFNALFFIDLDHFKTLNDTQGHNMGDQLLIAVAARIQDSVRDEDIVARLGGDEFVALISNLGEDEATAGHVAEKVAEKIRLSICQPYKLSIKENVDANNEMIFHCTPSIGISLFKSNLTSPDEILKQADVAMYQAKAAGRNAIRFFDPAMQIALEENAAMLAELHQAIDNGELELFYQIQIDETKGIQGAEVLLRWFHPIRGMVSPLDFIPMAEESGLIIPIGRWVLESACHQLKVWENIPNRENWQISVNVSALQFQQENFVEIVQEIILSNNINPHGLKLELTESMVLDNVDIIIEKMHQLNQLGIDFSMDDFGTGYSSLSCLKRLPLKQLKIDQSFVRDITTDPDDAAIVQTIINLSNSLKYDVIAEGVETQEQRQFLFNNGCSQYQGYLFSRPVPIAEFEELVSSMSVNFAAALD</sequence>
<dbReference type="CDD" id="cd01949">
    <property type="entry name" value="GGDEF"/>
    <property type="match status" value="1"/>
</dbReference>
<dbReference type="Gene3D" id="3.20.20.450">
    <property type="entry name" value="EAL domain"/>
    <property type="match status" value="1"/>
</dbReference>
<evidence type="ECO:0000256" key="2">
    <source>
        <dbReference type="ARBA" id="ARBA00004651"/>
    </source>
</evidence>
<dbReference type="PROSITE" id="PS50887">
    <property type="entry name" value="GGDEF"/>
    <property type="match status" value="1"/>
</dbReference>
<dbReference type="CDD" id="cd00130">
    <property type="entry name" value="PAS"/>
    <property type="match status" value="1"/>
</dbReference>
<dbReference type="STRING" id="167879.CPS_0674"/>